<dbReference type="InterPro" id="IPR036526">
    <property type="entry name" value="C-N_Hydrolase_sf"/>
</dbReference>
<evidence type="ECO:0000256" key="8">
    <source>
        <dbReference type="ARBA" id="ARBA00023315"/>
    </source>
</evidence>
<evidence type="ECO:0000313" key="12">
    <source>
        <dbReference type="Proteomes" id="UP000077349"/>
    </source>
</evidence>
<name>A0A177G748_9PROT</name>
<gene>
    <name evidence="11" type="ORF">Amal_03759</name>
</gene>
<protein>
    <submittedName>
        <fullName evidence="11">Apolipoprotein N-acyltransferase</fullName>
    </submittedName>
</protein>
<dbReference type="InterPro" id="IPR003010">
    <property type="entry name" value="C-N_Hydrolase"/>
</dbReference>
<comment type="subcellular location">
    <subcellularLocation>
        <location evidence="1">Cell membrane</location>
        <topology evidence="1">Multi-pass membrane protein</topology>
    </subcellularLocation>
</comment>
<evidence type="ECO:0000256" key="2">
    <source>
        <dbReference type="ARBA" id="ARBA00010065"/>
    </source>
</evidence>
<sequence length="103" mass="10925">MTNDGWFGDSAGPRQHLSSVRLRAVEEGLPIARAANTGISIAYDGFGHELARLGWGKTGTLVVPLPASLPAPLFAQFGRSLPALLSLAVFLAAFVRPKRKEGI</sequence>
<evidence type="ECO:0000256" key="5">
    <source>
        <dbReference type="ARBA" id="ARBA00022692"/>
    </source>
</evidence>
<evidence type="ECO:0000313" key="11">
    <source>
        <dbReference type="EMBL" id="OAG75074.1"/>
    </source>
</evidence>
<dbReference type="GO" id="GO:0016410">
    <property type="term" value="F:N-acyltransferase activity"/>
    <property type="evidence" value="ECO:0007669"/>
    <property type="project" value="InterPro"/>
</dbReference>
<dbReference type="EMBL" id="LVHD01000146">
    <property type="protein sequence ID" value="OAG75074.1"/>
    <property type="molecule type" value="Genomic_DNA"/>
</dbReference>
<dbReference type="Pfam" id="PF00795">
    <property type="entry name" value="CN_hydrolase"/>
    <property type="match status" value="1"/>
</dbReference>
<feature type="domain" description="CN hydrolase" evidence="10">
    <location>
        <begin position="1"/>
        <end position="67"/>
    </location>
</feature>
<accession>A0A177G748</accession>
<evidence type="ECO:0000259" key="10">
    <source>
        <dbReference type="PROSITE" id="PS50263"/>
    </source>
</evidence>
<dbReference type="PATRIC" id="fig|178901.16.peg.4054"/>
<feature type="transmembrane region" description="Helical" evidence="9">
    <location>
        <begin position="73"/>
        <end position="95"/>
    </location>
</feature>
<evidence type="ECO:0000256" key="3">
    <source>
        <dbReference type="ARBA" id="ARBA00022475"/>
    </source>
</evidence>
<dbReference type="GO" id="GO:0005886">
    <property type="term" value="C:plasma membrane"/>
    <property type="evidence" value="ECO:0007669"/>
    <property type="project" value="UniProtKB-SubCell"/>
</dbReference>
<keyword evidence="3" id="KW-1003">Cell membrane</keyword>
<organism evidence="11 12">
    <name type="scientific">Acetobacter malorum</name>
    <dbReference type="NCBI Taxonomy" id="178901"/>
    <lineage>
        <taxon>Bacteria</taxon>
        <taxon>Pseudomonadati</taxon>
        <taxon>Pseudomonadota</taxon>
        <taxon>Alphaproteobacteria</taxon>
        <taxon>Acetobacterales</taxon>
        <taxon>Acetobacteraceae</taxon>
        <taxon>Acetobacter</taxon>
    </lineage>
</organism>
<keyword evidence="4 11" id="KW-0808">Transferase</keyword>
<dbReference type="InterPro" id="IPR004563">
    <property type="entry name" value="Apolipo_AcylTrfase"/>
</dbReference>
<dbReference type="PROSITE" id="PS50263">
    <property type="entry name" value="CN_HYDROLASE"/>
    <property type="match status" value="1"/>
</dbReference>
<dbReference type="PANTHER" id="PTHR38686:SF1">
    <property type="entry name" value="APOLIPOPROTEIN N-ACYLTRANSFERASE"/>
    <property type="match status" value="1"/>
</dbReference>
<evidence type="ECO:0000256" key="9">
    <source>
        <dbReference type="SAM" id="Phobius"/>
    </source>
</evidence>
<keyword evidence="8 11" id="KW-0012">Acyltransferase</keyword>
<keyword evidence="7 9" id="KW-0472">Membrane</keyword>
<evidence type="ECO:0000256" key="7">
    <source>
        <dbReference type="ARBA" id="ARBA00023136"/>
    </source>
</evidence>
<reference evidence="11 12" key="1">
    <citation type="submission" date="2016-03" db="EMBL/GenBank/DDBJ databases">
        <title>Draft genome sequence of Acetobacter malorum CECT 7742, a strain isolated from strawberry vinegar.</title>
        <authorList>
            <person name="Sainz F."/>
            <person name="Mas A."/>
            <person name="Torija M.J."/>
        </authorList>
    </citation>
    <scope>NUCLEOTIDE SEQUENCE [LARGE SCALE GENOMIC DNA]</scope>
    <source>
        <strain evidence="11 12">CECT 7742</strain>
    </source>
</reference>
<evidence type="ECO:0000256" key="6">
    <source>
        <dbReference type="ARBA" id="ARBA00022989"/>
    </source>
</evidence>
<keyword evidence="11" id="KW-0449">Lipoprotein</keyword>
<dbReference type="AlphaFoldDB" id="A0A177G748"/>
<dbReference type="Gene3D" id="3.60.110.10">
    <property type="entry name" value="Carbon-nitrogen hydrolase"/>
    <property type="match status" value="1"/>
</dbReference>
<dbReference type="PANTHER" id="PTHR38686">
    <property type="entry name" value="APOLIPOPROTEIN N-ACYLTRANSFERASE"/>
    <property type="match status" value="1"/>
</dbReference>
<dbReference type="GO" id="GO:0042158">
    <property type="term" value="P:lipoprotein biosynthetic process"/>
    <property type="evidence" value="ECO:0007669"/>
    <property type="project" value="InterPro"/>
</dbReference>
<proteinExistence type="inferred from homology"/>
<keyword evidence="6 9" id="KW-1133">Transmembrane helix</keyword>
<dbReference type="SUPFAM" id="SSF56317">
    <property type="entry name" value="Carbon-nitrogen hydrolase"/>
    <property type="match status" value="1"/>
</dbReference>
<comment type="similarity">
    <text evidence="2">Belongs to the CN hydrolase family. Apolipoprotein N-acyltransferase subfamily.</text>
</comment>
<evidence type="ECO:0000256" key="4">
    <source>
        <dbReference type="ARBA" id="ARBA00022679"/>
    </source>
</evidence>
<dbReference type="Proteomes" id="UP000077349">
    <property type="component" value="Unassembled WGS sequence"/>
</dbReference>
<comment type="caution">
    <text evidence="11">The sequence shown here is derived from an EMBL/GenBank/DDBJ whole genome shotgun (WGS) entry which is preliminary data.</text>
</comment>
<evidence type="ECO:0000256" key="1">
    <source>
        <dbReference type="ARBA" id="ARBA00004651"/>
    </source>
</evidence>
<keyword evidence="5 9" id="KW-0812">Transmembrane</keyword>